<sequence>MCITDKAKETSSCADLFRCGATSVYLERGGVRSASWRVCLSHPPASMLLLYHMQVVHGVASFI</sequence>
<accession>A0A8S5PM70</accession>
<name>A0A8S5PM70_9CAUD</name>
<dbReference type="EMBL" id="BK015458">
    <property type="protein sequence ID" value="DAE07848.1"/>
    <property type="molecule type" value="Genomic_DNA"/>
</dbReference>
<evidence type="ECO:0000313" key="1">
    <source>
        <dbReference type="EMBL" id="DAE07848.1"/>
    </source>
</evidence>
<proteinExistence type="predicted"/>
<protein>
    <submittedName>
        <fullName evidence="1">Uncharacterized protein</fullName>
    </submittedName>
</protein>
<organism evidence="1">
    <name type="scientific">Caudovirales sp. ctIsq18</name>
    <dbReference type="NCBI Taxonomy" id="2825762"/>
    <lineage>
        <taxon>Viruses</taxon>
        <taxon>Duplodnaviria</taxon>
        <taxon>Heunggongvirae</taxon>
        <taxon>Uroviricota</taxon>
        <taxon>Caudoviricetes</taxon>
    </lineage>
</organism>
<reference evidence="1" key="1">
    <citation type="journal article" date="2021" name="Proc. Natl. Acad. Sci. U.S.A.">
        <title>A Catalog of Tens of Thousands of Viruses from Human Metagenomes Reveals Hidden Associations with Chronic Diseases.</title>
        <authorList>
            <person name="Tisza M.J."/>
            <person name="Buck C.B."/>
        </authorList>
    </citation>
    <scope>NUCLEOTIDE SEQUENCE</scope>
    <source>
        <strain evidence="1">CtIsq18</strain>
    </source>
</reference>